<dbReference type="PROSITE" id="PS50821">
    <property type="entry name" value="PAZ"/>
    <property type="match status" value="1"/>
</dbReference>
<dbReference type="SUPFAM" id="SSF56112">
    <property type="entry name" value="Protein kinase-like (PK-like)"/>
    <property type="match status" value="1"/>
</dbReference>
<keyword evidence="5" id="KW-0812">Transmembrane</keyword>
<keyword evidence="1 3" id="KW-0547">Nucleotide-binding</keyword>
<feature type="domain" description="PAZ" evidence="7">
    <location>
        <begin position="323"/>
        <end position="425"/>
    </location>
</feature>
<feature type="domain" description="Piwi" evidence="8">
    <location>
        <begin position="630"/>
        <end position="910"/>
    </location>
</feature>
<feature type="region of interest" description="Disordered" evidence="4">
    <location>
        <begin position="1"/>
        <end position="95"/>
    </location>
</feature>
<feature type="region of interest" description="Disordered" evidence="4">
    <location>
        <begin position="982"/>
        <end position="1021"/>
    </location>
</feature>
<evidence type="ECO:0000256" key="4">
    <source>
        <dbReference type="SAM" id="MobiDB-lite"/>
    </source>
</evidence>
<dbReference type="InterPro" id="IPR011009">
    <property type="entry name" value="Kinase-like_dom_sf"/>
</dbReference>
<dbReference type="PROSITE" id="PS00107">
    <property type="entry name" value="PROTEIN_KINASE_ATP"/>
    <property type="match status" value="1"/>
</dbReference>
<dbReference type="PROSITE" id="PS00108">
    <property type="entry name" value="PROTEIN_KINASE_ST"/>
    <property type="match status" value="1"/>
</dbReference>
<keyword evidence="2 3" id="KW-0067">ATP-binding</keyword>
<dbReference type="PROSITE" id="PS50822">
    <property type="entry name" value="PIWI"/>
    <property type="match status" value="1"/>
</dbReference>
<evidence type="ECO:0000256" key="1">
    <source>
        <dbReference type="ARBA" id="ARBA00022741"/>
    </source>
</evidence>
<dbReference type="PANTHER" id="PTHR22891">
    <property type="entry name" value="EUKARYOTIC TRANSLATION INITIATION FACTOR 2C"/>
    <property type="match status" value="1"/>
</dbReference>
<evidence type="ECO:0000256" key="3">
    <source>
        <dbReference type="PROSITE-ProRule" id="PRU10141"/>
    </source>
</evidence>
<dbReference type="SUPFAM" id="SSF53098">
    <property type="entry name" value="Ribonuclease H-like"/>
    <property type="match status" value="1"/>
</dbReference>
<dbReference type="SUPFAM" id="SSF101690">
    <property type="entry name" value="PAZ domain"/>
    <property type="match status" value="1"/>
</dbReference>
<dbReference type="InterPro" id="IPR003100">
    <property type="entry name" value="PAZ_dom"/>
</dbReference>
<dbReference type="CDD" id="cd02846">
    <property type="entry name" value="PAZ_argonaute_like"/>
    <property type="match status" value="1"/>
</dbReference>
<feature type="non-terminal residue" evidence="9">
    <location>
        <position position="1"/>
    </location>
</feature>
<dbReference type="SMART" id="SM00220">
    <property type="entry name" value="S_TKc"/>
    <property type="match status" value="1"/>
</dbReference>
<protein>
    <submittedName>
        <fullName evidence="9">Serine/threonine-protein kinase NIM1</fullName>
    </submittedName>
</protein>
<evidence type="ECO:0000259" key="7">
    <source>
        <dbReference type="PROSITE" id="PS50821"/>
    </source>
</evidence>
<dbReference type="Pfam" id="PF00069">
    <property type="entry name" value="Pkinase"/>
    <property type="match status" value="1"/>
</dbReference>
<dbReference type="InterPro" id="IPR036085">
    <property type="entry name" value="PAZ_dom_sf"/>
</dbReference>
<dbReference type="PROSITE" id="PS50011">
    <property type="entry name" value="PROTEIN_KINASE_DOM"/>
    <property type="match status" value="1"/>
</dbReference>
<proteinExistence type="predicted"/>
<evidence type="ECO:0000259" key="6">
    <source>
        <dbReference type="PROSITE" id="PS50011"/>
    </source>
</evidence>
<dbReference type="InterPro" id="IPR008271">
    <property type="entry name" value="Ser/Thr_kinase_AS"/>
</dbReference>
<dbReference type="Gene3D" id="3.30.420.10">
    <property type="entry name" value="Ribonuclease H-like superfamily/Ribonuclease H"/>
    <property type="match status" value="1"/>
</dbReference>
<keyword evidence="9" id="KW-0808">Transferase</keyword>
<dbReference type="Gene3D" id="2.170.260.10">
    <property type="entry name" value="paz domain"/>
    <property type="match status" value="1"/>
</dbReference>
<name>A0ABQ8JKV4_DERPT</name>
<organism evidence="9 10">
    <name type="scientific">Dermatophagoides pteronyssinus</name>
    <name type="common">European house dust mite</name>
    <dbReference type="NCBI Taxonomy" id="6956"/>
    <lineage>
        <taxon>Eukaryota</taxon>
        <taxon>Metazoa</taxon>
        <taxon>Ecdysozoa</taxon>
        <taxon>Arthropoda</taxon>
        <taxon>Chelicerata</taxon>
        <taxon>Arachnida</taxon>
        <taxon>Acari</taxon>
        <taxon>Acariformes</taxon>
        <taxon>Sarcoptiformes</taxon>
        <taxon>Astigmata</taxon>
        <taxon>Psoroptidia</taxon>
        <taxon>Analgoidea</taxon>
        <taxon>Pyroglyphidae</taxon>
        <taxon>Dermatophagoidinae</taxon>
        <taxon>Dermatophagoides</taxon>
    </lineage>
</organism>
<keyword evidence="5" id="KW-1133">Transmembrane helix</keyword>
<keyword evidence="5" id="KW-0472">Membrane</keyword>
<feature type="transmembrane region" description="Helical" evidence="5">
    <location>
        <begin position="1236"/>
        <end position="1253"/>
    </location>
</feature>
<dbReference type="Proteomes" id="UP000887458">
    <property type="component" value="Unassembled WGS sequence"/>
</dbReference>
<feature type="compositionally biased region" description="Gly residues" evidence="4">
    <location>
        <begin position="11"/>
        <end position="88"/>
    </location>
</feature>
<dbReference type="Pfam" id="PF02171">
    <property type="entry name" value="Piwi"/>
    <property type="match status" value="1"/>
</dbReference>
<sequence length="1352" mass="152817">GRGEGQRGRGRGGYGGGGGGGRGGYGGGGGRGGSGQGGGRGGYGGGGGRGGFGGQGGDRGHGGGFNRGRGDGGGFNRGRGRGGGGGFSSGPSGPVVIPEGESYAIVRKSQMPKSDFGTEIELLSNFYKICVKVKTVYHYDIDIKEKADVNKPAREQNEKFLKKHARTLLPKWVEKNPTIFRNVSYVYDGWKNLYTVKELDLNNGFVQEFGHEIDCKNRTFEIKIKMADKISLQPLQDYYSKKTSVIEPKIFSVLDVIFNNVCEISFEYYQRKFFNANDVSDCRNRDWCQFAPGFANSIRMTEFGPAMNIHLKTACLISKTLNRVDELVSSFCRQSPDRLRDHDLRNLNKFCRHMKIFTNHCGKRTFLIERFVNVTPYDQKIDQKKGTIASYFKETYKFTVKNYPLIKTTGKIAKYLPMELCYLVDKQFLANSKIDDKIQQDLLYASTNNPDVYFKKTTNYTTKIKEDGQRLFQDFGLDLMMKPAKLIGRVLPAPKQLNQSQNQPYCRTPQKELKWVLFSLDSSIPKGALEELANQIIQTGQQVGMRFQRQTSNIFVQGQIENHQHVVSVMKNINKAFNKPDSPLDVAFIIIPTGDRNQRIPSVDIYNLVKAFSERAASDAENKGGFGFVTQCMKSNNVFNGRPKGGYLQNLLLKVNGKVGGVNSIVDPKEFLAKQMKFDPASTMVVGIDVNHPSVDEQSCSSVAAAVGSLDREFSRYTASLTVQPKDRDEIITRLNIMIDELLMVYHQKNGKYPETLIIFRDGVSEGQFDKIKDKELPLIVKAAKERNPKVKIVLFIVQKRHHTRFISTQGGHGPKRSSHNVPSGTVVDNSIVDPKYDSFYVNSHFSPLGTSKPTKYVIIRDDLKLQPSQLQQLCFFMCFNCVRFRGVIAIPTPIRYADLCAYRSKLHIEGQCKLSQINPKDAEERIISQLNQWVKIDKKEKITRLDMVPDNDDEQNRKEEILTPVEIDSFNDGGVNAFLRGSRSASSQKSTTSWSKPNSQSSKNLVAAKRRSASFNKQQQQSNVRIITPYERIRQSLQMDKTWQKEIAFGRRIGLYRFRGDIGNGNFSQVKIAIHSLTKVAIKILDKSRLDMKTQKMLAREIRTMETLHHPNLIRIFEVIESFSKHFLIMELAPGGELFQVISTNGRFSELEAKHFFAQIISAIDHMHQHNLIHRDIKAENVFFSDPITVKVGDFGFSTRITSRDELLSTFCGSPPYAAPELFRDESYRGPYVDYWALGVLLYFIVTGMMPFRAQNIISLKKLILDCHYDIPNYVSLECCQLINGFLQADPLKRFTLDQARHTRWLQNQLNQRSLPKYDLKSSYGKLIRHRKMSTAVAAASESIDNADHHK</sequence>
<dbReference type="InterPro" id="IPR012337">
    <property type="entry name" value="RNaseH-like_sf"/>
</dbReference>
<dbReference type="Gene3D" id="3.40.50.2300">
    <property type="match status" value="1"/>
</dbReference>
<evidence type="ECO:0000256" key="2">
    <source>
        <dbReference type="ARBA" id="ARBA00022840"/>
    </source>
</evidence>
<dbReference type="GO" id="GO:0016301">
    <property type="term" value="F:kinase activity"/>
    <property type="evidence" value="ECO:0007669"/>
    <property type="project" value="UniProtKB-KW"/>
</dbReference>
<dbReference type="InterPro" id="IPR032474">
    <property type="entry name" value="Argonaute_N"/>
</dbReference>
<feature type="non-terminal residue" evidence="9">
    <location>
        <position position="1352"/>
    </location>
</feature>
<dbReference type="InterPro" id="IPR036397">
    <property type="entry name" value="RNaseH_sf"/>
</dbReference>
<reference evidence="9 10" key="1">
    <citation type="journal article" date="2018" name="J. Allergy Clin. Immunol.">
        <title>High-quality assembly of Dermatophagoides pteronyssinus genome and transcriptome reveals a wide range of novel allergens.</title>
        <authorList>
            <person name="Liu X.Y."/>
            <person name="Yang K.Y."/>
            <person name="Wang M.Q."/>
            <person name="Kwok J.S."/>
            <person name="Zeng X."/>
            <person name="Yang Z."/>
            <person name="Xiao X.J."/>
            <person name="Lau C.P."/>
            <person name="Li Y."/>
            <person name="Huang Z.M."/>
            <person name="Ba J.G."/>
            <person name="Yim A.K."/>
            <person name="Ouyang C.Y."/>
            <person name="Ngai S.M."/>
            <person name="Chan T.F."/>
            <person name="Leung E.L."/>
            <person name="Liu L."/>
            <person name="Liu Z.G."/>
            <person name="Tsui S.K."/>
        </authorList>
    </citation>
    <scope>NUCLEOTIDE SEQUENCE [LARGE SCALE GENOMIC DNA]</scope>
    <source>
        <strain evidence="9">Derp</strain>
    </source>
</reference>
<evidence type="ECO:0000259" key="8">
    <source>
        <dbReference type="PROSITE" id="PS50822"/>
    </source>
</evidence>
<comment type="caution">
    <text evidence="9">The sequence shown here is derived from an EMBL/GenBank/DDBJ whole genome shotgun (WGS) entry which is preliminary data.</text>
</comment>
<dbReference type="EMBL" id="NJHN03000032">
    <property type="protein sequence ID" value="KAH9423249.1"/>
    <property type="molecule type" value="Genomic_DNA"/>
</dbReference>
<keyword evidence="9" id="KW-0418">Kinase</keyword>
<evidence type="ECO:0000313" key="9">
    <source>
        <dbReference type="EMBL" id="KAH9423249.1"/>
    </source>
</evidence>
<dbReference type="SMART" id="SM00950">
    <property type="entry name" value="Piwi"/>
    <property type="match status" value="1"/>
</dbReference>
<dbReference type="Gene3D" id="1.10.510.10">
    <property type="entry name" value="Transferase(Phosphotransferase) domain 1"/>
    <property type="match status" value="1"/>
</dbReference>
<dbReference type="InterPro" id="IPR003165">
    <property type="entry name" value="Piwi"/>
</dbReference>
<dbReference type="Pfam" id="PF16486">
    <property type="entry name" value="ArgoN"/>
    <property type="match status" value="1"/>
</dbReference>
<accession>A0ABQ8JKV4</accession>
<dbReference type="InterPro" id="IPR000719">
    <property type="entry name" value="Prot_kinase_dom"/>
</dbReference>
<evidence type="ECO:0000256" key="5">
    <source>
        <dbReference type="SAM" id="Phobius"/>
    </source>
</evidence>
<gene>
    <name evidence="9" type="primary">NIM1K</name>
    <name evidence="9" type="ORF">DERP_003527</name>
</gene>
<evidence type="ECO:0000313" key="10">
    <source>
        <dbReference type="Proteomes" id="UP000887458"/>
    </source>
</evidence>
<dbReference type="Pfam" id="PF02170">
    <property type="entry name" value="PAZ"/>
    <property type="match status" value="1"/>
</dbReference>
<keyword evidence="10" id="KW-1185">Reference proteome</keyword>
<feature type="compositionally biased region" description="Low complexity" evidence="4">
    <location>
        <begin position="983"/>
        <end position="997"/>
    </location>
</feature>
<dbReference type="InterPro" id="IPR017441">
    <property type="entry name" value="Protein_kinase_ATP_BS"/>
</dbReference>
<reference evidence="9 10" key="2">
    <citation type="journal article" date="2022" name="Mol. Biol. Evol.">
        <title>Comparative Genomics Reveals Insights into the Divergent Evolution of Astigmatic Mites and Household Pest Adaptations.</title>
        <authorList>
            <person name="Xiong Q."/>
            <person name="Wan A.T."/>
            <person name="Liu X."/>
            <person name="Fung C.S."/>
            <person name="Xiao X."/>
            <person name="Malainual N."/>
            <person name="Hou J."/>
            <person name="Wang L."/>
            <person name="Wang M."/>
            <person name="Yang K.Y."/>
            <person name="Cui Y."/>
            <person name="Leung E.L."/>
            <person name="Nong W."/>
            <person name="Shin S.K."/>
            <person name="Au S.W."/>
            <person name="Jeong K.Y."/>
            <person name="Chew F.T."/>
            <person name="Hui J.H."/>
            <person name="Leung T.F."/>
            <person name="Tungtrongchitr A."/>
            <person name="Zhong N."/>
            <person name="Liu Z."/>
            <person name="Tsui S.K."/>
        </authorList>
    </citation>
    <scope>NUCLEOTIDE SEQUENCE [LARGE SCALE GENOMIC DNA]</scope>
    <source>
        <strain evidence="9">Derp</strain>
    </source>
</reference>
<feature type="domain" description="Protein kinase" evidence="6">
    <location>
        <begin position="1057"/>
        <end position="1307"/>
    </location>
</feature>
<feature type="binding site" evidence="3">
    <location>
        <position position="1084"/>
    </location>
    <ligand>
        <name>ATP</name>
        <dbReference type="ChEBI" id="CHEBI:30616"/>
    </ligand>
</feature>